<comment type="caution">
    <text evidence="1">The sequence shown here is derived from an EMBL/GenBank/DDBJ whole genome shotgun (WGS) entry which is preliminary data.</text>
</comment>
<accession>A0A9W6IX04</accession>
<dbReference type="Pfam" id="PF14390">
    <property type="entry name" value="DUF4420"/>
    <property type="match status" value="1"/>
</dbReference>
<reference evidence="1" key="1">
    <citation type="journal article" date="2014" name="Int. J. Syst. Evol. Microbiol.">
        <title>Complete genome sequence of Corynebacterium casei LMG S-19264T (=DSM 44701T), isolated from a smear-ripened cheese.</title>
        <authorList>
            <consortium name="US DOE Joint Genome Institute (JGI-PGF)"/>
            <person name="Walter F."/>
            <person name="Albersmeier A."/>
            <person name="Kalinowski J."/>
            <person name="Ruckert C."/>
        </authorList>
    </citation>
    <scope>NUCLEOTIDE SEQUENCE</scope>
    <source>
        <strain evidence="1">VKM B-1606</strain>
    </source>
</reference>
<dbReference type="Proteomes" id="UP001143400">
    <property type="component" value="Unassembled WGS sequence"/>
</dbReference>
<evidence type="ECO:0008006" key="5">
    <source>
        <dbReference type="Google" id="ProtNLM"/>
    </source>
</evidence>
<organism evidence="1 4">
    <name type="scientific">Methylopila capsulata</name>
    <dbReference type="NCBI Taxonomy" id="61654"/>
    <lineage>
        <taxon>Bacteria</taxon>
        <taxon>Pseudomonadati</taxon>
        <taxon>Pseudomonadota</taxon>
        <taxon>Alphaproteobacteria</taxon>
        <taxon>Hyphomicrobiales</taxon>
        <taxon>Methylopilaceae</taxon>
        <taxon>Methylopila</taxon>
    </lineage>
</organism>
<evidence type="ECO:0000313" key="1">
    <source>
        <dbReference type="EMBL" id="GLK57743.1"/>
    </source>
</evidence>
<evidence type="ECO:0000313" key="3">
    <source>
        <dbReference type="Proteomes" id="UP000758856"/>
    </source>
</evidence>
<protein>
    <recommendedName>
        <fullName evidence="5">PD-(D/E)XK motif protein</fullName>
    </recommendedName>
</protein>
<name>A0A9W6IX04_9HYPH</name>
<sequence>MSRSAPWDAIPTPAADLNVLRVAGTTGVAIFWGRDAGAQCLLIIELDGDHTVQFRRDMVSLHGISVDLRNGDGVGQQRFVLTLARHIDSDLFLGLCETLIGNLRDVADPATALAVALAHLRRWKAFLAGRNARLLSPGEVRGLFGELHVLRLLYQDTLPQAAAVDAWCGPDDSHQDFIFGNRAIEVKSLSGRERSTVRISSEDQLESLADELFLLTQRLSSQPDAGQALSLNGIVGLIDSELGDADAIEQFADKLAGMSYVPLAEYDAPRFIVGGLQGYRVTDGFPRLIRSELPPGITKVSYDIMLEAITPFSCDEADMFRRP</sequence>
<reference evidence="1" key="3">
    <citation type="submission" date="2023-01" db="EMBL/GenBank/DDBJ databases">
        <authorList>
            <person name="Sun Q."/>
            <person name="Evtushenko L."/>
        </authorList>
    </citation>
    <scope>NUCLEOTIDE SEQUENCE</scope>
    <source>
        <strain evidence="1">VKM B-1606</strain>
    </source>
</reference>
<gene>
    <name evidence="1" type="ORF">GCM10008170_37630</name>
    <name evidence="2" type="ORF">JOD31_003295</name>
</gene>
<proteinExistence type="predicted"/>
<dbReference type="EMBL" id="BSFF01000010">
    <property type="protein sequence ID" value="GLK57743.1"/>
    <property type="molecule type" value="Genomic_DNA"/>
</dbReference>
<evidence type="ECO:0000313" key="4">
    <source>
        <dbReference type="Proteomes" id="UP001143400"/>
    </source>
</evidence>
<dbReference type="EMBL" id="JAFBCY010000004">
    <property type="protein sequence ID" value="MBM7853044.1"/>
    <property type="molecule type" value="Genomic_DNA"/>
</dbReference>
<dbReference type="InterPro" id="IPR025534">
    <property type="entry name" value="DUF4420"/>
</dbReference>
<reference evidence="2 3" key="2">
    <citation type="submission" date="2021-01" db="EMBL/GenBank/DDBJ databases">
        <title>Genomic Encyclopedia of Type Strains, Phase IV (KMG-IV): sequencing the most valuable type-strain genomes for metagenomic binning, comparative biology and taxonomic classification.</title>
        <authorList>
            <person name="Goeker M."/>
        </authorList>
    </citation>
    <scope>NUCLEOTIDE SEQUENCE [LARGE SCALE GENOMIC DNA]</scope>
    <source>
        <strain evidence="2 3">DSM 6130</strain>
    </source>
</reference>
<dbReference type="AlphaFoldDB" id="A0A9W6IX04"/>
<keyword evidence="3" id="KW-1185">Reference proteome</keyword>
<evidence type="ECO:0000313" key="2">
    <source>
        <dbReference type="EMBL" id="MBM7853044.1"/>
    </source>
</evidence>
<dbReference type="RefSeq" id="WP_204951506.1">
    <property type="nucleotide sequence ID" value="NZ_BSFF01000010.1"/>
</dbReference>
<dbReference type="Proteomes" id="UP000758856">
    <property type="component" value="Unassembled WGS sequence"/>
</dbReference>